<comment type="similarity">
    <text evidence="4 5">Belongs to the RNA methyltransferase RlmH family.</text>
</comment>
<keyword evidence="5" id="KW-0963">Cytoplasm</keyword>
<keyword evidence="2 5" id="KW-0808">Transferase</keyword>
<keyword evidence="1 5" id="KW-0489">Methyltransferase</keyword>
<gene>
    <name evidence="5 6" type="primary">rlmH</name>
    <name evidence="6" type="ORF">HH1059_18710</name>
</gene>
<dbReference type="Proteomes" id="UP000218890">
    <property type="component" value="Chromosome"/>
</dbReference>
<dbReference type="KEGG" id="hhk:HH1059_18710"/>
<evidence type="ECO:0000256" key="1">
    <source>
        <dbReference type="ARBA" id="ARBA00022603"/>
    </source>
</evidence>
<comment type="subunit">
    <text evidence="5">Homodimer.</text>
</comment>
<dbReference type="OrthoDB" id="9806643at2"/>
<keyword evidence="5" id="KW-0698">rRNA processing</keyword>
<dbReference type="GO" id="GO:0070038">
    <property type="term" value="F:rRNA (pseudouridine-N3-)-methyltransferase activity"/>
    <property type="evidence" value="ECO:0007669"/>
    <property type="project" value="UniProtKB-UniRule"/>
</dbReference>
<dbReference type="InterPro" id="IPR029028">
    <property type="entry name" value="Alpha/beta_knot_MTases"/>
</dbReference>
<organism evidence="6 7">
    <name type="scientific">Halorhodospira halochloris</name>
    <name type="common">Ectothiorhodospira halochloris</name>
    <dbReference type="NCBI Taxonomy" id="1052"/>
    <lineage>
        <taxon>Bacteria</taxon>
        <taxon>Pseudomonadati</taxon>
        <taxon>Pseudomonadota</taxon>
        <taxon>Gammaproteobacteria</taxon>
        <taxon>Chromatiales</taxon>
        <taxon>Ectothiorhodospiraceae</taxon>
        <taxon>Halorhodospira</taxon>
    </lineage>
</organism>
<comment type="catalytic activity">
    <reaction evidence="5">
        <text>pseudouridine(1915) in 23S rRNA + S-adenosyl-L-methionine = N(3)-methylpseudouridine(1915) in 23S rRNA + S-adenosyl-L-homocysteine + H(+)</text>
        <dbReference type="Rhea" id="RHEA:42752"/>
        <dbReference type="Rhea" id="RHEA-COMP:10221"/>
        <dbReference type="Rhea" id="RHEA-COMP:10222"/>
        <dbReference type="ChEBI" id="CHEBI:15378"/>
        <dbReference type="ChEBI" id="CHEBI:57856"/>
        <dbReference type="ChEBI" id="CHEBI:59789"/>
        <dbReference type="ChEBI" id="CHEBI:65314"/>
        <dbReference type="ChEBI" id="CHEBI:74486"/>
        <dbReference type="EC" id="2.1.1.177"/>
    </reaction>
</comment>
<name>A0A0X8XAQ0_HALHR</name>
<evidence type="ECO:0000313" key="6">
    <source>
        <dbReference type="EMBL" id="BAU58559.1"/>
    </source>
</evidence>
<dbReference type="HAMAP" id="MF_00658">
    <property type="entry name" value="23SrRNA_methyltr_H"/>
    <property type="match status" value="1"/>
</dbReference>
<dbReference type="GO" id="GO:0005737">
    <property type="term" value="C:cytoplasm"/>
    <property type="evidence" value="ECO:0007669"/>
    <property type="project" value="UniProtKB-SubCell"/>
</dbReference>
<accession>A0A0X8XAQ0</accession>
<evidence type="ECO:0000313" key="7">
    <source>
        <dbReference type="Proteomes" id="UP000218890"/>
    </source>
</evidence>
<dbReference type="EMBL" id="AP017372">
    <property type="protein sequence ID" value="BAU58559.1"/>
    <property type="molecule type" value="Genomic_DNA"/>
</dbReference>
<reference evidence="6" key="1">
    <citation type="submission" date="2016-02" db="EMBL/GenBank/DDBJ databases">
        <title>Halorhodospira halochloris DSM-1059 complete genome, version 2.</title>
        <authorList>
            <person name="Tsukatani Y."/>
        </authorList>
    </citation>
    <scope>NUCLEOTIDE SEQUENCE</scope>
    <source>
        <strain evidence="6">DSM 1059</strain>
    </source>
</reference>
<keyword evidence="7" id="KW-1185">Reference proteome</keyword>
<dbReference type="NCBIfam" id="NF000986">
    <property type="entry name" value="PRK00103.1-4"/>
    <property type="match status" value="1"/>
</dbReference>
<dbReference type="CDD" id="cd18081">
    <property type="entry name" value="RlmH-like"/>
    <property type="match status" value="1"/>
</dbReference>
<dbReference type="Pfam" id="PF02590">
    <property type="entry name" value="SPOUT_MTase"/>
    <property type="match status" value="1"/>
</dbReference>
<dbReference type="EC" id="2.1.1.177" evidence="5"/>
<dbReference type="AlphaFoldDB" id="A0A0X8XAQ0"/>
<proteinExistence type="inferred from homology"/>
<feature type="binding site" evidence="5">
    <location>
        <begin position="120"/>
        <end position="125"/>
    </location>
    <ligand>
        <name>S-adenosyl-L-methionine</name>
        <dbReference type="ChEBI" id="CHEBI:59789"/>
    </ligand>
</feature>
<protein>
    <recommendedName>
        <fullName evidence="5">Ribosomal RNA large subunit methyltransferase H</fullName>
        <ecNumber evidence="5">2.1.1.177</ecNumber>
    </recommendedName>
    <alternativeName>
        <fullName evidence="5">23S rRNA (pseudouridine1915-N3)-methyltransferase</fullName>
    </alternativeName>
    <alternativeName>
        <fullName evidence="5">23S rRNA m3Psi1915 methyltransferase</fullName>
    </alternativeName>
    <alternativeName>
        <fullName evidence="5">rRNA (pseudouridine-N3-)-methyltransferase RlmH</fullName>
    </alternativeName>
</protein>
<dbReference type="SUPFAM" id="SSF75217">
    <property type="entry name" value="alpha/beta knot"/>
    <property type="match status" value="1"/>
</dbReference>
<sequence>MRLDLIAVGTKPPKWVREGYNEYAERLGRGWRLSLTEVAAARSNNAAQVAEREADGLLRAVKDGVPCIAFDERGEALSTRQWAEHFDIWSHHGGRAALLIGGAGGLAPAVLQRADRRWSLSPLTLPHMLVRVLVAEQVYRAWTLLSGHPYHRG</sequence>
<evidence type="ECO:0000256" key="5">
    <source>
        <dbReference type="HAMAP-Rule" id="MF_00658"/>
    </source>
</evidence>
<dbReference type="InterPro" id="IPR003742">
    <property type="entry name" value="RlmH-like"/>
</dbReference>
<evidence type="ECO:0000256" key="2">
    <source>
        <dbReference type="ARBA" id="ARBA00022679"/>
    </source>
</evidence>
<dbReference type="PANTHER" id="PTHR33603:SF1">
    <property type="entry name" value="RIBOSOMAL RNA LARGE SUBUNIT METHYLTRANSFERASE H"/>
    <property type="match status" value="1"/>
</dbReference>
<evidence type="ECO:0000256" key="3">
    <source>
        <dbReference type="ARBA" id="ARBA00022691"/>
    </source>
</evidence>
<evidence type="ECO:0000256" key="4">
    <source>
        <dbReference type="ARBA" id="ARBA00038303"/>
    </source>
</evidence>
<dbReference type="PANTHER" id="PTHR33603">
    <property type="entry name" value="METHYLTRANSFERASE"/>
    <property type="match status" value="1"/>
</dbReference>
<dbReference type="Gene3D" id="3.40.1280.10">
    <property type="match status" value="1"/>
</dbReference>
<dbReference type="InterPro" id="IPR029026">
    <property type="entry name" value="tRNA_m1G_MTases_N"/>
</dbReference>
<comment type="function">
    <text evidence="5">Specifically methylates the pseudouridine at position 1915 (m3Psi1915) in 23S rRNA.</text>
</comment>
<comment type="subcellular location">
    <subcellularLocation>
        <location evidence="5">Cytoplasm</location>
    </subcellularLocation>
</comment>
<dbReference type="PIRSF" id="PIRSF004505">
    <property type="entry name" value="MT_bac"/>
    <property type="match status" value="1"/>
</dbReference>
<feature type="binding site" evidence="5">
    <location>
        <position position="101"/>
    </location>
    <ligand>
        <name>S-adenosyl-L-methionine</name>
        <dbReference type="ChEBI" id="CHEBI:59789"/>
    </ligand>
</feature>
<keyword evidence="3 5" id="KW-0949">S-adenosyl-L-methionine</keyword>
<dbReference type="RefSeq" id="WP_096409904.1">
    <property type="nucleotide sequence ID" value="NZ_AP017372.2"/>
</dbReference>
<comment type="caution">
    <text evidence="5">Lacks conserved residue(s) required for the propagation of feature annotation.</text>
</comment>